<dbReference type="AlphaFoldDB" id="A0AAV4GDS0"/>
<evidence type="ECO:0000256" key="1">
    <source>
        <dbReference type="SAM" id="MobiDB-lite"/>
    </source>
</evidence>
<protein>
    <submittedName>
        <fullName evidence="2">Uncharacterized protein</fullName>
    </submittedName>
</protein>
<name>A0AAV4GDS0_9GAST</name>
<feature type="compositionally biased region" description="Polar residues" evidence="1">
    <location>
        <begin position="23"/>
        <end position="37"/>
    </location>
</feature>
<sequence length="103" mass="11275">MAIANHGQHSHILANRLRGYITTKYNQKNQHQQTPQLNNEHPPPQPANNPPYSQLALSSLPKETNVCATDTPLSMPLGCDDSAVQIHLIGSLEPTTEDAESLL</sequence>
<proteinExistence type="predicted"/>
<gene>
    <name evidence="2" type="ORF">ElyMa_005986800</name>
</gene>
<accession>A0AAV4GDS0</accession>
<reference evidence="2 3" key="1">
    <citation type="journal article" date="2021" name="Elife">
        <title>Chloroplast acquisition without the gene transfer in kleptoplastic sea slugs, Plakobranchus ocellatus.</title>
        <authorList>
            <person name="Maeda T."/>
            <person name="Takahashi S."/>
            <person name="Yoshida T."/>
            <person name="Shimamura S."/>
            <person name="Takaki Y."/>
            <person name="Nagai Y."/>
            <person name="Toyoda A."/>
            <person name="Suzuki Y."/>
            <person name="Arimoto A."/>
            <person name="Ishii H."/>
            <person name="Satoh N."/>
            <person name="Nishiyama T."/>
            <person name="Hasebe M."/>
            <person name="Maruyama T."/>
            <person name="Minagawa J."/>
            <person name="Obokata J."/>
            <person name="Shigenobu S."/>
        </authorList>
    </citation>
    <scope>NUCLEOTIDE SEQUENCE [LARGE SCALE GENOMIC DNA]</scope>
</reference>
<comment type="caution">
    <text evidence="2">The sequence shown here is derived from an EMBL/GenBank/DDBJ whole genome shotgun (WGS) entry which is preliminary data.</text>
</comment>
<evidence type="ECO:0000313" key="3">
    <source>
        <dbReference type="Proteomes" id="UP000762676"/>
    </source>
</evidence>
<keyword evidence="3" id="KW-1185">Reference proteome</keyword>
<evidence type="ECO:0000313" key="2">
    <source>
        <dbReference type="EMBL" id="GFR83918.1"/>
    </source>
</evidence>
<dbReference type="EMBL" id="BMAT01012032">
    <property type="protein sequence ID" value="GFR83918.1"/>
    <property type="molecule type" value="Genomic_DNA"/>
</dbReference>
<dbReference type="Proteomes" id="UP000762676">
    <property type="component" value="Unassembled WGS sequence"/>
</dbReference>
<feature type="region of interest" description="Disordered" evidence="1">
    <location>
        <begin position="19"/>
        <end position="59"/>
    </location>
</feature>
<organism evidence="2 3">
    <name type="scientific">Elysia marginata</name>
    <dbReference type="NCBI Taxonomy" id="1093978"/>
    <lineage>
        <taxon>Eukaryota</taxon>
        <taxon>Metazoa</taxon>
        <taxon>Spiralia</taxon>
        <taxon>Lophotrochozoa</taxon>
        <taxon>Mollusca</taxon>
        <taxon>Gastropoda</taxon>
        <taxon>Heterobranchia</taxon>
        <taxon>Euthyneura</taxon>
        <taxon>Panpulmonata</taxon>
        <taxon>Sacoglossa</taxon>
        <taxon>Placobranchoidea</taxon>
        <taxon>Plakobranchidae</taxon>
        <taxon>Elysia</taxon>
    </lineage>
</organism>